<feature type="non-terminal residue" evidence="3">
    <location>
        <position position="70"/>
    </location>
</feature>
<feature type="non-terminal residue" evidence="3">
    <location>
        <position position="1"/>
    </location>
</feature>
<feature type="region of interest" description="Disordered" evidence="1">
    <location>
        <begin position="1"/>
        <end position="21"/>
    </location>
</feature>
<comment type="caution">
    <text evidence="3">The sequence shown here is derived from an EMBL/GenBank/DDBJ whole genome shotgun (WGS) entry which is preliminary data.</text>
</comment>
<dbReference type="InterPro" id="IPR012337">
    <property type="entry name" value="RNaseH-like_sf"/>
</dbReference>
<evidence type="ECO:0000256" key="1">
    <source>
        <dbReference type="SAM" id="MobiDB-lite"/>
    </source>
</evidence>
<sequence length="70" mass="7823">HRIRFKPHPEDAERSGNSQPGTIVDKVIGDPLLYNFFLQSVAGLKGKSCPTRYIALKVETNNTVNDLQNI</sequence>
<gene>
    <name evidence="3" type="ORF">PPACK8108_LOCUS25147</name>
</gene>
<dbReference type="EMBL" id="CALTRL010006161">
    <property type="protein sequence ID" value="CAH7689958.1"/>
    <property type="molecule type" value="Genomic_DNA"/>
</dbReference>
<dbReference type="InterPro" id="IPR036397">
    <property type="entry name" value="RNaseH_sf"/>
</dbReference>
<dbReference type="Proteomes" id="UP001153365">
    <property type="component" value="Unassembled WGS sequence"/>
</dbReference>
<accession>A0AAV0BUG2</accession>
<evidence type="ECO:0000313" key="3">
    <source>
        <dbReference type="EMBL" id="CAH7689958.1"/>
    </source>
</evidence>
<proteinExistence type="predicted"/>
<dbReference type="Gene3D" id="3.30.420.10">
    <property type="entry name" value="Ribonuclease H-like superfamily/Ribonuclease H"/>
    <property type="match status" value="1"/>
</dbReference>
<name>A0AAV0BUG2_PHAPC</name>
<evidence type="ECO:0000259" key="2">
    <source>
        <dbReference type="Pfam" id="PF02171"/>
    </source>
</evidence>
<dbReference type="InterPro" id="IPR003165">
    <property type="entry name" value="Piwi"/>
</dbReference>
<dbReference type="GO" id="GO:0003676">
    <property type="term" value="F:nucleic acid binding"/>
    <property type="evidence" value="ECO:0007669"/>
    <property type="project" value="InterPro"/>
</dbReference>
<evidence type="ECO:0000313" key="4">
    <source>
        <dbReference type="Proteomes" id="UP001153365"/>
    </source>
</evidence>
<organism evidence="3 4">
    <name type="scientific">Phakopsora pachyrhizi</name>
    <name type="common">Asian soybean rust disease fungus</name>
    <dbReference type="NCBI Taxonomy" id="170000"/>
    <lineage>
        <taxon>Eukaryota</taxon>
        <taxon>Fungi</taxon>
        <taxon>Dikarya</taxon>
        <taxon>Basidiomycota</taxon>
        <taxon>Pucciniomycotina</taxon>
        <taxon>Pucciniomycetes</taxon>
        <taxon>Pucciniales</taxon>
        <taxon>Phakopsoraceae</taxon>
        <taxon>Phakopsora</taxon>
    </lineage>
</organism>
<reference evidence="3" key="1">
    <citation type="submission" date="2022-06" db="EMBL/GenBank/DDBJ databases">
        <authorList>
            <consortium name="SYNGENTA / RWTH Aachen University"/>
        </authorList>
    </citation>
    <scope>NUCLEOTIDE SEQUENCE</scope>
</reference>
<dbReference type="Pfam" id="PF02171">
    <property type="entry name" value="Piwi"/>
    <property type="match status" value="1"/>
</dbReference>
<dbReference type="AlphaFoldDB" id="A0AAV0BUG2"/>
<protein>
    <recommendedName>
        <fullName evidence="2">Piwi domain-containing protein</fullName>
    </recommendedName>
</protein>
<dbReference type="SUPFAM" id="SSF53098">
    <property type="entry name" value="Ribonuclease H-like"/>
    <property type="match status" value="1"/>
</dbReference>
<feature type="domain" description="Piwi" evidence="2">
    <location>
        <begin position="10"/>
        <end position="70"/>
    </location>
</feature>
<keyword evidence="4" id="KW-1185">Reference proteome</keyword>